<proteinExistence type="predicted"/>
<keyword evidence="1" id="KW-1133">Transmembrane helix</keyword>
<evidence type="ECO:0000256" key="1">
    <source>
        <dbReference type="SAM" id="Phobius"/>
    </source>
</evidence>
<feature type="transmembrane region" description="Helical" evidence="1">
    <location>
        <begin position="93"/>
        <end position="117"/>
    </location>
</feature>
<gene>
    <name evidence="2" type="ORF">VB854_09910</name>
</gene>
<feature type="transmembrane region" description="Helical" evidence="1">
    <location>
        <begin position="41"/>
        <end position="59"/>
    </location>
</feature>
<keyword evidence="3" id="KW-1185">Reference proteome</keyword>
<comment type="caution">
    <text evidence="2">The sequence shown here is derived from an EMBL/GenBank/DDBJ whole genome shotgun (WGS) entry which is preliminary data.</text>
</comment>
<keyword evidence="1" id="KW-0472">Membrane</keyword>
<feature type="transmembrane region" description="Helical" evidence="1">
    <location>
        <begin position="129"/>
        <end position="149"/>
    </location>
</feature>
<dbReference type="RefSeq" id="WP_323224056.1">
    <property type="nucleotide sequence ID" value="NZ_JAYGHT010000025.1"/>
</dbReference>
<evidence type="ECO:0000313" key="3">
    <source>
        <dbReference type="Proteomes" id="UP001301728"/>
    </source>
</evidence>
<keyword evidence="1" id="KW-0812">Transmembrane</keyword>
<accession>A0ABU5TWU2</accession>
<protein>
    <submittedName>
        <fullName evidence="2">Uncharacterized protein</fullName>
    </submittedName>
</protein>
<name>A0ABU5TWU2_9CYAN</name>
<dbReference type="Proteomes" id="UP001301728">
    <property type="component" value="Unassembled WGS sequence"/>
</dbReference>
<reference evidence="2 3" key="1">
    <citation type="submission" date="2023-12" db="EMBL/GenBank/DDBJ databases">
        <title>Baltic Sea Cyanobacteria.</title>
        <authorList>
            <person name="Delbaje E."/>
            <person name="Fewer D.P."/>
            <person name="Shishido T.K."/>
        </authorList>
    </citation>
    <scope>NUCLEOTIDE SEQUENCE [LARGE SCALE GENOMIC DNA]</scope>
    <source>
        <strain evidence="2 3">CCNP 1315</strain>
    </source>
</reference>
<organism evidence="2 3">
    <name type="scientific">Limnoraphis robusta CCNP1315</name>
    <dbReference type="NCBI Taxonomy" id="3110306"/>
    <lineage>
        <taxon>Bacteria</taxon>
        <taxon>Bacillati</taxon>
        <taxon>Cyanobacteriota</taxon>
        <taxon>Cyanophyceae</taxon>
        <taxon>Oscillatoriophycideae</taxon>
        <taxon>Oscillatoriales</taxon>
        <taxon>Sirenicapillariaceae</taxon>
        <taxon>Limnoraphis</taxon>
    </lineage>
</organism>
<evidence type="ECO:0000313" key="2">
    <source>
        <dbReference type="EMBL" id="MEA5519265.1"/>
    </source>
</evidence>
<dbReference type="EMBL" id="JAYGHT010000025">
    <property type="protein sequence ID" value="MEA5519265.1"/>
    <property type="molecule type" value="Genomic_DNA"/>
</dbReference>
<feature type="transmembrane region" description="Helical" evidence="1">
    <location>
        <begin position="71"/>
        <end position="87"/>
    </location>
</feature>
<sequence>MLDISTLSLAQSAISLLPIILAQDTVPTIPDTSIPQTEVNPASIISGLIGYLIGAFFCWKIYQKCGVEKAWFAWIPILGIYIHFVAGDQDNPILWTILVFIPCINIIAIIWGIKAWIKICQKLEKSPWLLLLWLIPCLGTLIFYANLAFY</sequence>